<reference evidence="2 3" key="1">
    <citation type="submission" date="2016-04" db="EMBL/GenBank/DDBJ databases">
        <title>Complete Genome Sequence of Halotalea alkalilenta IHB B 13600.</title>
        <authorList>
            <person name="Swarnkar M.K."/>
            <person name="Sharma A."/>
            <person name="Kaushal K."/>
            <person name="Soni R."/>
            <person name="Rana S."/>
            <person name="Singh A.K."/>
            <person name="Gulati A."/>
        </authorList>
    </citation>
    <scope>NUCLEOTIDE SEQUENCE [LARGE SCALE GENOMIC DNA]</scope>
    <source>
        <strain evidence="2 3">IHB B 13600</strain>
    </source>
</reference>
<dbReference type="RefSeq" id="WP_064122955.1">
    <property type="nucleotide sequence ID" value="NZ_CP015243.1"/>
</dbReference>
<feature type="chain" id="PRO_5008004663" description="Lipoprotein" evidence="1">
    <location>
        <begin position="22"/>
        <end position="172"/>
    </location>
</feature>
<keyword evidence="1" id="KW-0732">Signal</keyword>
<dbReference type="STRING" id="376489.A5892_11710"/>
<keyword evidence="3" id="KW-1185">Reference proteome</keyword>
<dbReference type="AlphaFoldDB" id="A0A172YFK3"/>
<feature type="signal peptide" evidence="1">
    <location>
        <begin position="1"/>
        <end position="21"/>
    </location>
</feature>
<name>A0A172YFK3_9GAMM</name>
<dbReference type="EMBL" id="CP015243">
    <property type="protein sequence ID" value="ANF58049.1"/>
    <property type="molecule type" value="Genomic_DNA"/>
</dbReference>
<gene>
    <name evidence="2" type="ORF">A5892_11710</name>
</gene>
<proteinExistence type="predicted"/>
<evidence type="ECO:0000313" key="3">
    <source>
        <dbReference type="Proteomes" id="UP000077875"/>
    </source>
</evidence>
<dbReference type="KEGG" id="haa:A5892_11710"/>
<evidence type="ECO:0000256" key="1">
    <source>
        <dbReference type="SAM" id="SignalP"/>
    </source>
</evidence>
<dbReference type="Proteomes" id="UP000077875">
    <property type="component" value="Chromosome"/>
</dbReference>
<organism evidence="2 3">
    <name type="scientific">Halotalea alkalilenta</name>
    <dbReference type="NCBI Taxonomy" id="376489"/>
    <lineage>
        <taxon>Bacteria</taxon>
        <taxon>Pseudomonadati</taxon>
        <taxon>Pseudomonadota</taxon>
        <taxon>Gammaproteobacteria</taxon>
        <taxon>Oceanospirillales</taxon>
        <taxon>Halomonadaceae</taxon>
        <taxon>Halotalea</taxon>
    </lineage>
</organism>
<accession>A0A172YFK3</accession>
<evidence type="ECO:0008006" key="4">
    <source>
        <dbReference type="Google" id="ProtNLM"/>
    </source>
</evidence>
<sequence>MLKPTKTILAAAMAGSLAVLAGCSSSAPEVQDPNAQAIGQIEPAAYENTSVGYTLTYPKSWGTQVQPEDTLEWNGRPLPAENVVVFNYQPQQANAQPEPLLVLAVYSRDQLEKLVTEVGGDFVQPIVLGTKDDKVLTAYQRGANPYPPASTAGQQFAARLLTPEQLQSAISW</sequence>
<dbReference type="PROSITE" id="PS51257">
    <property type="entry name" value="PROKAR_LIPOPROTEIN"/>
    <property type="match status" value="1"/>
</dbReference>
<evidence type="ECO:0000313" key="2">
    <source>
        <dbReference type="EMBL" id="ANF58049.1"/>
    </source>
</evidence>
<protein>
    <recommendedName>
        <fullName evidence="4">Lipoprotein</fullName>
    </recommendedName>
</protein>